<protein>
    <submittedName>
        <fullName evidence="2">Uncharacterized protein</fullName>
    </submittedName>
</protein>
<name>A0AAV4S4G8_9ARAC</name>
<dbReference type="Proteomes" id="UP001054837">
    <property type="component" value="Unassembled WGS sequence"/>
</dbReference>
<gene>
    <name evidence="2" type="ORF">CDAR_87971</name>
</gene>
<evidence type="ECO:0000313" key="3">
    <source>
        <dbReference type="Proteomes" id="UP001054837"/>
    </source>
</evidence>
<proteinExistence type="predicted"/>
<organism evidence="2 3">
    <name type="scientific">Caerostris darwini</name>
    <dbReference type="NCBI Taxonomy" id="1538125"/>
    <lineage>
        <taxon>Eukaryota</taxon>
        <taxon>Metazoa</taxon>
        <taxon>Ecdysozoa</taxon>
        <taxon>Arthropoda</taxon>
        <taxon>Chelicerata</taxon>
        <taxon>Arachnida</taxon>
        <taxon>Araneae</taxon>
        <taxon>Araneomorphae</taxon>
        <taxon>Entelegynae</taxon>
        <taxon>Araneoidea</taxon>
        <taxon>Araneidae</taxon>
        <taxon>Caerostris</taxon>
    </lineage>
</organism>
<keyword evidence="1" id="KW-0732">Signal</keyword>
<feature type="chain" id="PRO_5043539933" evidence="1">
    <location>
        <begin position="23"/>
        <end position="82"/>
    </location>
</feature>
<reference evidence="2 3" key="1">
    <citation type="submission" date="2021-06" db="EMBL/GenBank/DDBJ databases">
        <title>Caerostris darwini draft genome.</title>
        <authorList>
            <person name="Kono N."/>
            <person name="Arakawa K."/>
        </authorList>
    </citation>
    <scope>NUCLEOTIDE SEQUENCE [LARGE SCALE GENOMIC DNA]</scope>
</reference>
<dbReference type="AlphaFoldDB" id="A0AAV4S4G8"/>
<sequence length="82" mass="9030">MKAIHAVLLISLLAGILSVSVADNKCPCVLLCIFKGRRGIVKGPGGNCSCDCDKMRQGRSEFSEEEQLRELLSYLDEEDLDE</sequence>
<keyword evidence="3" id="KW-1185">Reference proteome</keyword>
<feature type="signal peptide" evidence="1">
    <location>
        <begin position="1"/>
        <end position="22"/>
    </location>
</feature>
<comment type="caution">
    <text evidence="2">The sequence shown here is derived from an EMBL/GenBank/DDBJ whole genome shotgun (WGS) entry which is preliminary data.</text>
</comment>
<evidence type="ECO:0000313" key="2">
    <source>
        <dbReference type="EMBL" id="GIY28492.1"/>
    </source>
</evidence>
<accession>A0AAV4S4G8</accession>
<dbReference type="EMBL" id="BPLQ01007175">
    <property type="protein sequence ID" value="GIY28492.1"/>
    <property type="molecule type" value="Genomic_DNA"/>
</dbReference>
<evidence type="ECO:0000256" key="1">
    <source>
        <dbReference type="SAM" id="SignalP"/>
    </source>
</evidence>